<keyword evidence="2" id="KW-1133">Transmembrane helix</keyword>
<feature type="region of interest" description="Disordered" evidence="1">
    <location>
        <begin position="201"/>
        <end position="241"/>
    </location>
</feature>
<dbReference type="EMBL" id="ML739301">
    <property type="protein sequence ID" value="KAE8349489.1"/>
    <property type="molecule type" value="Genomic_DNA"/>
</dbReference>
<organism evidence="3 4">
    <name type="scientific">Aspergillus coremiiformis</name>
    <dbReference type="NCBI Taxonomy" id="138285"/>
    <lineage>
        <taxon>Eukaryota</taxon>
        <taxon>Fungi</taxon>
        <taxon>Dikarya</taxon>
        <taxon>Ascomycota</taxon>
        <taxon>Pezizomycotina</taxon>
        <taxon>Eurotiomycetes</taxon>
        <taxon>Eurotiomycetidae</taxon>
        <taxon>Eurotiales</taxon>
        <taxon>Aspergillaceae</taxon>
        <taxon>Aspergillus</taxon>
        <taxon>Aspergillus subgen. Circumdati</taxon>
    </lineage>
</organism>
<dbReference type="PANTHER" id="PTHR16861">
    <property type="entry name" value="GLYCOPROTEIN 38"/>
    <property type="match status" value="1"/>
</dbReference>
<keyword evidence="4" id="KW-1185">Reference proteome</keyword>
<dbReference type="PANTHER" id="PTHR16861:SF7">
    <property type="entry name" value="MEMBRANE ANCHOR OPY2 N-TERMINAL DOMAIN-CONTAINING PROTEIN"/>
    <property type="match status" value="1"/>
</dbReference>
<feature type="region of interest" description="Disordered" evidence="1">
    <location>
        <begin position="120"/>
        <end position="167"/>
    </location>
</feature>
<evidence type="ECO:0000256" key="1">
    <source>
        <dbReference type="SAM" id="MobiDB-lite"/>
    </source>
</evidence>
<feature type="compositionally biased region" description="Basic and acidic residues" evidence="1">
    <location>
        <begin position="220"/>
        <end position="241"/>
    </location>
</feature>
<accession>A0A5N6YYJ7</accession>
<keyword evidence="2" id="KW-0812">Transmembrane</keyword>
<dbReference type="AlphaFoldDB" id="A0A5N6YYJ7"/>
<gene>
    <name evidence="3" type="ORF">BDV28DRAFT_151838</name>
</gene>
<evidence type="ECO:0000313" key="3">
    <source>
        <dbReference type="EMBL" id="KAE8349489.1"/>
    </source>
</evidence>
<keyword evidence="2" id="KW-0472">Membrane</keyword>
<evidence type="ECO:0008006" key="5">
    <source>
        <dbReference type="Google" id="ProtNLM"/>
    </source>
</evidence>
<feature type="transmembrane region" description="Helical" evidence="2">
    <location>
        <begin position="172"/>
        <end position="195"/>
    </location>
</feature>
<protein>
    <recommendedName>
        <fullName evidence="5">Mid2 domain-containing protein</fullName>
    </recommendedName>
</protein>
<evidence type="ECO:0000313" key="4">
    <source>
        <dbReference type="Proteomes" id="UP000327118"/>
    </source>
</evidence>
<proteinExistence type="predicted"/>
<evidence type="ECO:0000256" key="2">
    <source>
        <dbReference type="SAM" id="Phobius"/>
    </source>
</evidence>
<dbReference type="Proteomes" id="UP000327118">
    <property type="component" value="Unassembled WGS sequence"/>
</dbReference>
<sequence>MVTYDPPFGFPLRRNGTCLASETSCGHTWGDFYACCPGDSVCPGASEPIPNNVCCPTASDCTAPLKATPHCANETGIMFYHTGFFCCLPGQTGFWTDSPRGAVGCSDGAPTERGETILNTRTQSFSMTPSTASATTSTSSGSTSSTSTNSIPAATATPSDSSAGSSNNHSGAIAGGVVGGVAGVALLVVLLWYFFLRGRKESPGSITNNPPNSPAPPTELEARKIPYELETRAHHPPQELP</sequence>
<feature type="compositionally biased region" description="Low complexity" evidence="1">
    <location>
        <begin position="124"/>
        <end position="167"/>
    </location>
</feature>
<reference evidence="4" key="1">
    <citation type="submission" date="2019-04" db="EMBL/GenBank/DDBJ databases">
        <title>Friends and foes A comparative genomics studyof 23 Aspergillus species from section Flavi.</title>
        <authorList>
            <consortium name="DOE Joint Genome Institute"/>
            <person name="Kjaerbolling I."/>
            <person name="Vesth T."/>
            <person name="Frisvad J.C."/>
            <person name="Nybo J.L."/>
            <person name="Theobald S."/>
            <person name="Kildgaard S."/>
            <person name="Isbrandt T."/>
            <person name="Kuo A."/>
            <person name="Sato A."/>
            <person name="Lyhne E.K."/>
            <person name="Kogle M.E."/>
            <person name="Wiebenga A."/>
            <person name="Kun R.S."/>
            <person name="Lubbers R.J."/>
            <person name="Makela M.R."/>
            <person name="Barry K."/>
            <person name="Chovatia M."/>
            <person name="Clum A."/>
            <person name="Daum C."/>
            <person name="Haridas S."/>
            <person name="He G."/>
            <person name="LaButti K."/>
            <person name="Lipzen A."/>
            <person name="Mondo S."/>
            <person name="Riley R."/>
            <person name="Salamov A."/>
            <person name="Simmons B.A."/>
            <person name="Magnuson J.K."/>
            <person name="Henrissat B."/>
            <person name="Mortensen U.H."/>
            <person name="Larsen T.O."/>
            <person name="Devries R.P."/>
            <person name="Grigoriev I.V."/>
            <person name="Machida M."/>
            <person name="Baker S.E."/>
            <person name="Andersen M.R."/>
        </authorList>
    </citation>
    <scope>NUCLEOTIDE SEQUENCE [LARGE SCALE GENOMIC DNA]</scope>
    <source>
        <strain evidence="4">CBS 553.77</strain>
    </source>
</reference>
<name>A0A5N6YYJ7_9EURO</name>
<dbReference type="OrthoDB" id="4779287at2759"/>